<dbReference type="Pfam" id="PF00106">
    <property type="entry name" value="adh_short"/>
    <property type="match status" value="1"/>
</dbReference>
<sequence>MTATPLAGRVALVTGGGNGIGAAVARRLSAAGAAVVVVDRDGAAARSVAADVGGTAVRADLAAPDGTRTAFARAEAVHGRLDLVHLNAGMLSGTPDLTELDEARYRAVTGVNIDAVVFGVRAAIPALRRAGGGAVLVTSSIAGLTGFDLDPVYAMTKHAVVGLVRALAPTLAGQGIRISAICPDFVDTGFLGPHRHLVTGGPMLTVDAVAEAALGELAGGESGRLLVLRAGGEPTPYIFAPA</sequence>
<proteinExistence type="inferred from homology"/>
<keyword evidence="4" id="KW-1185">Reference proteome</keyword>
<accession>A0A810ND26</accession>
<keyword evidence="2" id="KW-0560">Oxidoreductase</keyword>
<dbReference type="SUPFAM" id="SSF51735">
    <property type="entry name" value="NAD(P)-binding Rossmann-fold domains"/>
    <property type="match status" value="1"/>
</dbReference>
<dbReference type="AlphaFoldDB" id="A0A810ND26"/>
<dbReference type="Gene3D" id="3.40.50.720">
    <property type="entry name" value="NAD(P)-binding Rossmann-like Domain"/>
    <property type="match status" value="1"/>
</dbReference>
<dbReference type="PANTHER" id="PTHR43180:SF33">
    <property type="entry name" value="15-HYDROXYPROSTAGLANDIN DEHYDROGENASE [NAD(+)]-LIKE"/>
    <property type="match status" value="1"/>
</dbReference>
<dbReference type="Proteomes" id="UP000680866">
    <property type="component" value="Chromosome"/>
</dbReference>
<dbReference type="RefSeq" id="WP_212818357.1">
    <property type="nucleotide sequence ID" value="NZ_AP023359.1"/>
</dbReference>
<dbReference type="PROSITE" id="PS00061">
    <property type="entry name" value="ADH_SHORT"/>
    <property type="match status" value="1"/>
</dbReference>
<reference evidence="3" key="1">
    <citation type="submission" date="2020-08" db="EMBL/GenBank/DDBJ databases">
        <title>Whole genome shotgun sequence of Polymorphospora rubra NBRC 101157.</title>
        <authorList>
            <person name="Komaki H."/>
            <person name="Tamura T."/>
        </authorList>
    </citation>
    <scope>NUCLEOTIDE SEQUENCE</scope>
    <source>
        <strain evidence="3">NBRC 101157</strain>
    </source>
</reference>
<dbReference type="InterPro" id="IPR020904">
    <property type="entry name" value="Sc_DH/Rdtase_CS"/>
</dbReference>
<dbReference type="InterPro" id="IPR036291">
    <property type="entry name" value="NAD(P)-bd_dom_sf"/>
</dbReference>
<evidence type="ECO:0000256" key="1">
    <source>
        <dbReference type="ARBA" id="ARBA00006484"/>
    </source>
</evidence>
<evidence type="ECO:0000313" key="3">
    <source>
        <dbReference type="EMBL" id="BCJ69195.1"/>
    </source>
</evidence>
<organism evidence="3 4">
    <name type="scientific">Polymorphospora rubra</name>
    <dbReference type="NCBI Taxonomy" id="338584"/>
    <lineage>
        <taxon>Bacteria</taxon>
        <taxon>Bacillati</taxon>
        <taxon>Actinomycetota</taxon>
        <taxon>Actinomycetes</taxon>
        <taxon>Micromonosporales</taxon>
        <taxon>Micromonosporaceae</taxon>
        <taxon>Polymorphospora</taxon>
    </lineage>
</organism>
<dbReference type="CDD" id="cd05233">
    <property type="entry name" value="SDR_c"/>
    <property type="match status" value="1"/>
</dbReference>
<name>A0A810ND26_9ACTN</name>
<evidence type="ECO:0000313" key="4">
    <source>
        <dbReference type="Proteomes" id="UP000680866"/>
    </source>
</evidence>
<dbReference type="KEGG" id="pry:Prubr_62160"/>
<dbReference type="EMBL" id="AP023359">
    <property type="protein sequence ID" value="BCJ69195.1"/>
    <property type="molecule type" value="Genomic_DNA"/>
</dbReference>
<dbReference type="PRINTS" id="PR00081">
    <property type="entry name" value="GDHRDH"/>
</dbReference>
<gene>
    <name evidence="3" type="ORF">Prubr_62160</name>
</gene>
<comment type="similarity">
    <text evidence="1">Belongs to the short-chain dehydrogenases/reductases (SDR) family.</text>
</comment>
<dbReference type="PANTHER" id="PTHR43180">
    <property type="entry name" value="3-OXOACYL-(ACYL-CARRIER-PROTEIN) REDUCTASE (AFU_ORTHOLOGUE AFUA_6G11210)"/>
    <property type="match status" value="1"/>
</dbReference>
<evidence type="ECO:0000256" key="2">
    <source>
        <dbReference type="ARBA" id="ARBA00023002"/>
    </source>
</evidence>
<dbReference type="InterPro" id="IPR002347">
    <property type="entry name" value="SDR_fam"/>
</dbReference>
<protein>
    <submittedName>
        <fullName evidence="3">Dehydrogenase</fullName>
    </submittedName>
</protein>
<dbReference type="GO" id="GO:0016491">
    <property type="term" value="F:oxidoreductase activity"/>
    <property type="evidence" value="ECO:0007669"/>
    <property type="project" value="UniProtKB-KW"/>
</dbReference>